<comment type="pathway">
    <text evidence="2">Purine metabolism; IMP biosynthesis via salvage pathway; IMP from AMP: step 1/1.</text>
</comment>
<protein>
    <recommendedName>
        <fullName evidence="9">AMP deaminase</fullName>
        <ecNumber evidence="4">3.5.4.6</ecNumber>
    </recommendedName>
    <alternativeName>
        <fullName evidence="10">Myoadenylate deaminase</fullName>
    </alternativeName>
</protein>
<keyword evidence="14" id="KW-1185">Reference proteome</keyword>
<evidence type="ECO:0000256" key="4">
    <source>
        <dbReference type="ARBA" id="ARBA00012775"/>
    </source>
</evidence>
<feature type="region of interest" description="Disordered" evidence="12">
    <location>
        <begin position="1"/>
        <end position="30"/>
    </location>
</feature>
<comment type="similarity">
    <text evidence="3 11">Belongs to the metallo-dependent hydrolases superfamily. Adenosine and AMP deaminases family.</text>
</comment>
<dbReference type="InterPro" id="IPR006650">
    <property type="entry name" value="A/AMP_deam_AS"/>
</dbReference>
<evidence type="ECO:0000256" key="1">
    <source>
        <dbReference type="ARBA" id="ARBA00001947"/>
    </source>
</evidence>
<dbReference type="Gene3D" id="4.10.800.20">
    <property type="match status" value="1"/>
</dbReference>
<organism evidence="13 14">
    <name type="scientific">Paraglomus brasilianum</name>
    <dbReference type="NCBI Taxonomy" id="144538"/>
    <lineage>
        <taxon>Eukaryota</taxon>
        <taxon>Fungi</taxon>
        <taxon>Fungi incertae sedis</taxon>
        <taxon>Mucoromycota</taxon>
        <taxon>Glomeromycotina</taxon>
        <taxon>Glomeromycetes</taxon>
        <taxon>Paraglomerales</taxon>
        <taxon>Paraglomeraceae</taxon>
        <taxon>Paraglomus</taxon>
    </lineage>
</organism>
<gene>
    <name evidence="13" type="ORF">PBRASI_LOCUS5188</name>
</gene>
<dbReference type="PIRSF" id="PIRSF001251">
    <property type="entry name" value="AMP_deaminase_met"/>
    <property type="match status" value="1"/>
</dbReference>
<dbReference type="PANTHER" id="PTHR11359:SF0">
    <property type="entry name" value="AMP DEAMINASE"/>
    <property type="match status" value="1"/>
</dbReference>
<dbReference type="FunFam" id="3.20.20.140:FF:000035">
    <property type="entry name" value="Probable amp deaminase"/>
    <property type="match status" value="1"/>
</dbReference>
<evidence type="ECO:0000313" key="14">
    <source>
        <dbReference type="Proteomes" id="UP000789739"/>
    </source>
</evidence>
<dbReference type="EC" id="3.5.4.6" evidence="4"/>
<keyword evidence="7" id="KW-0862">Zinc</keyword>
<proteinExistence type="inferred from homology"/>
<name>A0A9N9FQK8_9GLOM</name>
<feature type="compositionally biased region" description="Polar residues" evidence="12">
    <location>
        <begin position="1"/>
        <end position="11"/>
    </location>
</feature>
<accession>A0A9N9FQK8</accession>
<dbReference type="GO" id="GO:0046872">
    <property type="term" value="F:metal ion binding"/>
    <property type="evidence" value="ECO:0007669"/>
    <property type="project" value="UniProtKB-KW"/>
</dbReference>
<dbReference type="OrthoDB" id="1723809at2759"/>
<keyword evidence="8" id="KW-0546">Nucleotide metabolism</keyword>
<feature type="compositionally biased region" description="Polar residues" evidence="12">
    <location>
        <begin position="20"/>
        <end position="30"/>
    </location>
</feature>
<evidence type="ECO:0000256" key="9">
    <source>
        <dbReference type="ARBA" id="ARBA00072037"/>
    </source>
</evidence>
<dbReference type="SUPFAM" id="SSF51556">
    <property type="entry name" value="Metallo-dependent hydrolases"/>
    <property type="match status" value="1"/>
</dbReference>
<dbReference type="GO" id="GO:0032264">
    <property type="term" value="P:IMP salvage"/>
    <property type="evidence" value="ECO:0007669"/>
    <property type="project" value="InterPro"/>
</dbReference>
<dbReference type="InterPro" id="IPR006329">
    <property type="entry name" value="AMPD"/>
</dbReference>
<evidence type="ECO:0000256" key="8">
    <source>
        <dbReference type="ARBA" id="ARBA00023080"/>
    </source>
</evidence>
<dbReference type="FunFam" id="4.10.800.20:FF:000001">
    <property type="entry name" value="AMP deaminase"/>
    <property type="match status" value="1"/>
</dbReference>
<reference evidence="13" key="1">
    <citation type="submission" date="2021-06" db="EMBL/GenBank/DDBJ databases">
        <authorList>
            <person name="Kallberg Y."/>
            <person name="Tangrot J."/>
            <person name="Rosling A."/>
        </authorList>
    </citation>
    <scope>NUCLEOTIDE SEQUENCE</scope>
    <source>
        <strain evidence="13">BR232B</strain>
    </source>
</reference>
<feature type="region of interest" description="Disordered" evidence="12">
    <location>
        <begin position="135"/>
        <end position="177"/>
    </location>
</feature>
<keyword evidence="5" id="KW-0479">Metal-binding</keyword>
<feature type="compositionally biased region" description="Polar residues" evidence="12">
    <location>
        <begin position="68"/>
        <end position="89"/>
    </location>
</feature>
<sequence length="752" mass="87547">MSEDLYSSSPLSEDGFNIGGRSTTPEHTSLNKMTSPYYSYHVDKTIQKHDSHYWARQFSIPSPRTELPANTSFETPTTPQSAKVPSRATTPIVEVENESLRELRTIYTNFQKCLDLRDKYMMLSLQRLGDNPKDADGWKIYPPPPQPTWPHHGSIDVGNDDNDNSLEEEKKEKKQVGEDFNFENCEIPGADKRLFELDATGVYRVYENEDDIHNNKPAYSVPSIKEYFVDLDYILDVISDGPAKSFAYRRLQILESKWNMHVLLHEYEEIAETKDKVIVRDDKLLTLTEVFDSLHLRAYDLSIDTLDVHAHTDSFHRFDKFNLKYNPIGESRLREIFLKTDNYIEGRYFAELTKEVISDLESSKYQMAEYRASIYGRKKSEWDKLAKWVVNNKVLSHNVRWLIQTPRLYNIYKNGKTVENFEDVIKNIYEPLYEVTKDPSTHPELHVFLQRVVGFDSVDDESKAERRIYKKYPYPKDWNTNLNPPYSYYLYYMYANMVSLNNWRKKRGFNTFVLRPHAGEAGDTDHLTSAFLTSQSISHGILLRKVPGLQYLYYIKQIGIAMSPLSNNALFLNYERNPFLNFFQKGLNISLSTDDPLQFHYTKEPLIEEYSVAAQIWKLSAVDMCELARNSVIQSGWEMSIKKHWLGANWFLPTPMGNDVSKTNVPNSRISYRFNTLLEEIDMIKKYSSLNKDTSFERNTITKPFQSASAAREDRVHARPTNGWTTELKIIPGIGMFSESQESKRRESKKIL</sequence>
<dbReference type="NCBIfam" id="TIGR01429">
    <property type="entry name" value="AMP_deaminase"/>
    <property type="match status" value="1"/>
</dbReference>
<evidence type="ECO:0000256" key="3">
    <source>
        <dbReference type="ARBA" id="ARBA00006676"/>
    </source>
</evidence>
<evidence type="ECO:0000256" key="2">
    <source>
        <dbReference type="ARBA" id="ARBA00004955"/>
    </source>
</evidence>
<dbReference type="EMBL" id="CAJVPI010000589">
    <property type="protein sequence ID" value="CAG8552998.1"/>
    <property type="molecule type" value="Genomic_DNA"/>
</dbReference>
<evidence type="ECO:0000256" key="7">
    <source>
        <dbReference type="ARBA" id="ARBA00022833"/>
    </source>
</evidence>
<feature type="compositionally biased region" description="Basic and acidic residues" evidence="12">
    <location>
        <begin position="167"/>
        <end position="177"/>
    </location>
</feature>
<dbReference type="GO" id="GO:0046033">
    <property type="term" value="P:AMP metabolic process"/>
    <property type="evidence" value="ECO:0007669"/>
    <property type="project" value="TreeGrafter"/>
</dbReference>
<keyword evidence="6" id="KW-0378">Hydrolase</keyword>
<dbReference type="GO" id="GO:0003876">
    <property type="term" value="F:AMP deaminase activity"/>
    <property type="evidence" value="ECO:0007669"/>
    <property type="project" value="UniProtKB-EC"/>
</dbReference>
<evidence type="ECO:0000256" key="5">
    <source>
        <dbReference type="ARBA" id="ARBA00022723"/>
    </source>
</evidence>
<dbReference type="AlphaFoldDB" id="A0A9N9FQK8"/>
<evidence type="ECO:0000256" key="10">
    <source>
        <dbReference type="ARBA" id="ARBA00078830"/>
    </source>
</evidence>
<comment type="cofactor">
    <cofactor evidence="1">
        <name>Zn(2+)</name>
        <dbReference type="ChEBI" id="CHEBI:29105"/>
    </cofactor>
</comment>
<dbReference type="Proteomes" id="UP000789739">
    <property type="component" value="Unassembled WGS sequence"/>
</dbReference>
<dbReference type="Gene3D" id="3.20.20.140">
    <property type="entry name" value="Metal-dependent hydrolases"/>
    <property type="match status" value="1"/>
</dbReference>
<dbReference type="PROSITE" id="PS00485">
    <property type="entry name" value="A_DEAMINASE"/>
    <property type="match status" value="1"/>
</dbReference>
<comment type="caution">
    <text evidence="13">The sequence shown here is derived from an EMBL/GenBank/DDBJ whole genome shotgun (WGS) entry which is preliminary data.</text>
</comment>
<dbReference type="InterPro" id="IPR032466">
    <property type="entry name" value="Metal_Hydrolase"/>
</dbReference>
<dbReference type="GO" id="GO:0005829">
    <property type="term" value="C:cytosol"/>
    <property type="evidence" value="ECO:0007669"/>
    <property type="project" value="TreeGrafter"/>
</dbReference>
<dbReference type="PANTHER" id="PTHR11359">
    <property type="entry name" value="AMP DEAMINASE"/>
    <property type="match status" value="1"/>
</dbReference>
<dbReference type="Pfam" id="PF19326">
    <property type="entry name" value="AMP_deaminase"/>
    <property type="match status" value="1"/>
</dbReference>
<feature type="region of interest" description="Disordered" evidence="12">
    <location>
        <begin position="65"/>
        <end position="89"/>
    </location>
</feature>
<evidence type="ECO:0000256" key="11">
    <source>
        <dbReference type="PIRNR" id="PIRNR001251"/>
    </source>
</evidence>
<evidence type="ECO:0000256" key="6">
    <source>
        <dbReference type="ARBA" id="ARBA00022801"/>
    </source>
</evidence>
<evidence type="ECO:0000256" key="12">
    <source>
        <dbReference type="SAM" id="MobiDB-lite"/>
    </source>
</evidence>
<evidence type="ECO:0000313" key="13">
    <source>
        <dbReference type="EMBL" id="CAG8552998.1"/>
    </source>
</evidence>